<evidence type="ECO:0000256" key="1">
    <source>
        <dbReference type="ARBA" id="ARBA00004370"/>
    </source>
</evidence>
<keyword evidence="4" id="KW-0472">Membrane</keyword>
<evidence type="ECO:0000256" key="3">
    <source>
        <dbReference type="ARBA" id="ARBA00022989"/>
    </source>
</evidence>
<protein>
    <submittedName>
        <fullName evidence="5">Uncharacterized protein</fullName>
    </submittedName>
</protein>
<dbReference type="PANTHER" id="PTHR35371">
    <property type="entry name" value="INNER MEMBRANE PROTEIN"/>
    <property type="match status" value="1"/>
</dbReference>
<accession>A0A9P6CS92</accession>
<evidence type="ECO:0000313" key="6">
    <source>
        <dbReference type="Proteomes" id="UP000807469"/>
    </source>
</evidence>
<evidence type="ECO:0000313" key="5">
    <source>
        <dbReference type="EMBL" id="KAF9477951.1"/>
    </source>
</evidence>
<dbReference type="OrthoDB" id="2122304at2759"/>
<dbReference type="Proteomes" id="UP000807469">
    <property type="component" value="Unassembled WGS sequence"/>
</dbReference>
<sequence length="160" mass="17824">MASFLSSFVNLNSPLSLYTIPVVWFTGFYPHTLKFMTIDKLIGYNNTLPRSSDAKSATGKVPQATQLRLARMEGAHANGNEAMPLWFAAVLAGNLAGLDTHWLNVMALSYVATRVAYNTTYIYYNDVAGGWIRSFFYFFGLSFPLRILFKAASQYAAQHA</sequence>
<dbReference type="InterPro" id="IPR023352">
    <property type="entry name" value="MAPEG-like_dom_sf"/>
</dbReference>
<name>A0A9P6CS92_9AGAR</name>
<comment type="caution">
    <text evidence="5">The sequence shown here is derived from an EMBL/GenBank/DDBJ whole genome shotgun (WGS) entry which is preliminary data.</text>
</comment>
<organism evidence="5 6">
    <name type="scientific">Pholiota conissans</name>
    <dbReference type="NCBI Taxonomy" id="109636"/>
    <lineage>
        <taxon>Eukaryota</taxon>
        <taxon>Fungi</taxon>
        <taxon>Dikarya</taxon>
        <taxon>Basidiomycota</taxon>
        <taxon>Agaricomycotina</taxon>
        <taxon>Agaricomycetes</taxon>
        <taxon>Agaricomycetidae</taxon>
        <taxon>Agaricales</taxon>
        <taxon>Agaricineae</taxon>
        <taxon>Strophariaceae</taxon>
        <taxon>Pholiota</taxon>
    </lineage>
</organism>
<reference evidence="5" key="1">
    <citation type="submission" date="2020-11" db="EMBL/GenBank/DDBJ databases">
        <authorList>
            <consortium name="DOE Joint Genome Institute"/>
            <person name="Ahrendt S."/>
            <person name="Riley R."/>
            <person name="Andreopoulos W."/>
            <person name="Labutti K."/>
            <person name="Pangilinan J."/>
            <person name="Ruiz-Duenas F.J."/>
            <person name="Barrasa J.M."/>
            <person name="Sanchez-Garcia M."/>
            <person name="Camarero S."/>
            <person name="Miyauchi S."/>
            <person name="Serrano A."/>
            <person name="Linde D."/>
            <person name="Babiker R."/>
            <person name="Drula E."/>
            <person name="Ayuso-Fernandez I."/>
            <person name="Pacheco R."/>
            <person name="Padilla G."/>
            <person name="Ferreira P."/>
            <person name="Barriuso J."/>
            <person name="Kellner H."/>
            <person name="Castanera R."/>
            <person name="Alfaro M."/>
            <person name="Ramirez L."/>
            <person name="Pisabarro A.G."/>
            <person name="Kuo A."/>
            <person name="Tritt A."/>
            <person name="Lipzen A."/>
            <person name="He G."/>
            <person name="Yan M."/>
            <person name="Ng V."/>
            <person name="Cullen D."/>
            <person name="Martin F."/>
            <person name="Rosso M.-N."/>
            <person name="Henrissat B."/>
            <person name="Hibbett D."/>
            <person name="Martinez A.T."/>
            <person name="Grigoriev I.V."/>
        </authorList>
    </citation>
    <scope>NUCLEOTIDE SEQUENCE</scope>
    <source>
        <strain evidence="5">CIRM-BRFM 674</strain>
    </source>
</reference>
<proteinExistence type="predicted"/>
<keyword evidence="6" id="KW-1185">Reference proteome</keyword>
<dbReference type="Pfam" id="PF01124">
    <property type="entry name" value="MAPEG"/>
    <property type="match status" value="1"/>
</dbReference>
<gene>
    <name evidence="5" type="ORF">BDN70DRAFT_994571</name>
</gene>
<dbReference type="InterPro" id="IPR001129">
    <property type="entry name" value="Membr-assoc_MAPEG"/>
</dbReference>
<dbReference type="AlphaFoldDB" id="A0A9P6CS92"/>
<dbReference type="SUPFAM" id="SSF161084">
    <property type="entry name" value="MAPEG domain-like"/>
    <property type="match status" value="1"/>
</dbReference>
<dbReference type="Gene3D" id="1.20.120.550">
    <property type="entry name" value="Membrane associated eicosanoid/glutathione metabolism-like domain"/>
    <property type="match status" value="1"/>
</dbReference>
<evidence type="ECO:0000256" key="4">
    <source>
        <dbReference type="ARBA" id="ARBA00023136"/>
    </source>
</evidence>
<dbReference type="GO" id="GO:0016020">
    <property type="term" value="C:membrane"/>
    <property type="evidence" value="ECO:0007669"/>
    <property type="project" value="UniProtKB-SubCell"/>
</dbReference>
<dbReference type="EMBL" id="MU155246">
    <property type="protein sequence ID" value="KAF9477951.1"/>
    <property type="molecule type" value="Genomic_DNA"/>
</dbReference>
<dbReference type="PANTHER" id="PTHR35371:SF1">
    <property type="entry name" value="BLR7753 PROTEIN"/>
    <property type="match status" value="1"/>
</dbReference>
<evidence type="ECO:0000256" key="2">
    <source>
        <dbReference type="ARBA" id="ARBA00022692"/>
    </source>
</evidence>
<comment type="subcellular location">
    <subcellularLocation>
        <location evidence="1">Membrane</location>
    </subcellularLocation>
</comment>
<keyword evidence="2" id="KW-0812">Transmembrane</keyword>
<keyword evidence="3" id="KW-1133">Transmembrane helix</keyword>